<dbReference type="InterPro" id="IPR003509">
    <property type="entry name" value="UPF0102_YraN-like"/>
</dbReference>
<dbReference type="PANTHER" id="PTHR34039">
    <property type="entry name" value="UPF0102 PROTEIN YRAN"/>
    <property type="match status" value="1"/>
</dbReference>
<keyword evidence="3" id="KW-0255">Endonuclease</keyword>
<dbReference type="RefSeq" id="WP_073121023.1">
    <property type="nucleotide sequence ID" value="NZ_FRAA01000002.1"/>
</dbReference>
<dbReference type="HAMAP" id="MF_00048">
    <property type="entry name" value="UPF0102"/>
    <property type="match status" value="1"/>
</dbReference>
<dbReference type="AlphaFoldDB" id="A0A1M6NDB0"/>
<dbReference type="Proteomes" id="UP000184474">
    <property type="component" value="Unassembled WGS sequence"/>
</dbReference>
<evidence type="ECO:0000313" key="3">
    <source>
        <dbReference type="EMBL" id="SHJ93687.1"/>
    </source>
</evidence>
<keyword evidence="4" id="KW-1185">Reference proteome</keyword>
<dbReference type="CDD" id="cd20736">
    <property type="entry name" value="PoNe_Nuclease"/>
    <property type="match status" value="1"/>
</dbReference>
<sequence length="114" mass="13529">MTHYKKAGDKAEKQAEDYLTGLGFEILERNYRHKKAEIDLIVSHENLLLFVEVKYRRTATYGYPEEFVSENQQRNIIGAAQYYLERLKWKGRIRFDIIALDASMSITHFEDAFY</sequence>
<comment type="similarity">
    <text evidence="1 2">Belongs to the UPF0102 family.</text>
</comment>
<dbReference type="Gene3D" id="3.40.1350.10">
    <property type="match status" value="1"/>
</dbReference>
<dbReference type="EMBL" id="FRAA01000002">
    <property type="protein sequence ID" value="SHJ93687.1"/>
    <property type="molecule type" value="Genomic_DNA"/>
</dbReference>
<dbReference type="InterPro" id="IPR011856">
    <property type="entry name" value="tRNA_endonuc-like_dom_sf"/>
</dbReference>
<dbReference type="GO" id="GO:0004519">
    <property type="term" value="F:endonuclease activity"/>
    <property type="evidence" value="ECO:0007669"/>
    <property type="project" value="UniProtKB-KW"/>
</dbReference>
<dbReference type="GO" id="GO:0003676">
    <property type="term" value="F:nucleic acid binding"/>
    <property type="evidence" value="ECO:0007669"/>
    <property type="project" value="InterPro"/>
</dbReference>
<evidence type="ECO:0000313" key="4">
    <source>
        <dbReference type="Proteomes" id="UP000184474"/>
    </source>
</evidence>
<organism evidence="3 4">
    <name type="scientific">Reichenbachiella agariperforans</name>
    <dbReference type="NCBI Taxonomy" id="156994"/>
    <lineage>
        <taxon>Bacteria</taxon>
        <taxon>Pseudomonadati</taxon>
        <taxon>Bacteroidota</taxon>
        <taxon>Cytophagia</taxon>
        <taxon>Cytophagales</taxon>
        <taxon>Reichenbachiellaceae</taxon>
        <taxon>Reichenbachiella</taxon>
    </lineage>
</organism>
<keyword evidence="3" id="KW-0540">Nuclease</keyword>
<evidence type="ECO:0000256" key="2">
    <source>
        <dbReference type="HAMAP-Rule" id="MF_00048"/>
    </source>
</evidence>
<dbReference type="SUPFAM" id="SSF52980">
    <property type="entry name" value="Restriction endonuclease-like"/>
    <property type="match status" value="1"/>
</dbReference>
<dbReference type="PANTHER" id="PTHR34039:SF1">
    <property type="entry name" value="UPF0102 PROTEIN YRAN"/>
    <property type="match status" value="1"/>
</dbReference>
<name>A0A1M6NDB0_REIAG</name>
<evidence type="ECO:0000256" key="1">
    <source>
        <dbReference type="ARBA" id="ARBA00006738"/>
    </source>
</evidence>
<accession>A0A1M6NDB0</accession>
<dbReference type="NCBIfam" id="NF009150">
    <property type="entry name" value="PRK12497.1-3"/>
    <property type="match status" value="1"/>
</dbReference>
<gene>
    <name evidence="3" type="ORF">SAMN04488028_102212</name>
</gene>
<dbReference type="InterPro" id="IPR011335">
    <property type="entry name" value="Restrct_endonuc-II-like"/>
</dbReference>
<keyword evidence="3" id="KW-0378">Hydrolase</keyword>
<dbReference type="STRING" id="156994.SAMN04488028_102212"/>
<protein>
    <recommendedName>
        <fullName evidence="2">UPF0102 protein SAMN04488028_102212</fullName>
    </recommendedName>
</protein>
<dbReference type="Pfam" id="PF02021">
    <property type="entry name" value="UPF0102"/>
    <property type="match status" value="1"/>
</dbReference>
<proteinExistence type="inferred from homology"/>
<reference evidence="4" key="1">
    <citation type="submission" date="2016-11" db="EMBL/GenBank/DDBJ databases">
        <authorList>
            <person name="Varghese N."/>
            <person name="Submissions S."/>
        </authorList>
    </citation>
    <scope>NUCLEOTIDE SEQUENCE [LARGE SCALE GENOMIC DNA]</scope>
    <source>
        <strain evidence="4">DSM 26134</strain>
    </source>
</reference>